<gene>
    <name evidence="3" type="ORF">SHKM778_81620</name>
</gene>
<reference evidence="3" key="1">
    <citation type="submission" date="2024-06" db="EMBL/GenBank/DDBJ databases">
        <authorList>
            <consortium name="consrtm"/>
            <person name="Uemura M."/>
            <person name="Terahara T."/>
        </authorList>
    </citation>
    <scope>NUCLEOTIDE SEQUENCE</scope>
    <source>
        <strain evidence="3">KM77-8</strain>
    </source>
</reference>
<accession>A0AAT9HVX0</accession>
<keyword evidence="2" id="KW-1133">Transmembrane helix</keyword>
<reference evidence="3" key="2">
    <citation type="submission" date="2024-07" db="EMBL/GenBank/DDBJ databases">
        <title>Streptomyces haneummycinica sp. nov., a new antibiotic-producing actinobacterium isolated from marine sediment.</title>
        <authorList>
            <person name="Uemura M."/>
            <person name="Hamada M."/>
            <person name="Hirano S."/>
            <person name="Kobayashi K."/>
            <person name="Ohshiro T."/>
            <person name="Kobayashi T."/>
            <person name="Terahara T."/>
        </authorList>
    </citation>
    <scope>NUCLEOTIDE SEQUENCE</scope>
    <source>
        <strain evidence="3">KM77-8</strain>
    </source>
</reference>
<proteinExistence type="predicted"/>
<keyword evidence="2" id="KW-0812">Transmembrane</keyword>
<keyword evidence="2" id="KW-0472">Membrane</keyword>
<dbReference type="AlphaFoldDB" id="A0AAT9HVX0"/>
<dbReference type="EMBL" id="AP035768">
    <property type="protein sequence ID" value="BFO21774.1"/>
    <property type="molecule type" value="Genomic_DNA"/>
</dbReference>
<feature type="region of interest" description="Disordered" evidence="1">
    <location>
        <begin position="74"/>
        <end position="111"/>
    </location>
</feature>
<evidence type="ECO:0000256" key="2">
    <source>
        <dbReference type="SAM" id="Phobius"/>
    </source>
</evidence>
<organism evidence="3">
    <name type="scientific">Streptomyces haneummycinicus</name>
    <dbReference type="NCBI Taxonomy" id="3074435"/>
    <lineage>
        <taxon>Bacteria</taxon>
        <taxon>Bacillati</taxon>
        <taxon>Actinomycetota</taxon>
        <taxon>Actinomycetes</taxon>
        <taxon>Kitasatosporales</taxon>
        <taxon>Streptomycetaceae</taxon>
        <taxon>Streptomyces</taxon>
    </lineage>
</organism>
<name>A0AAT9HVX0_9ACTN</name>
<sequence length="111" mass="11608">MRWALVKVSLAVTAMVVVAFAVPLGLVIREMARDRAFSSAEREAAAVAPALSITTDREELERVVASAGSDAAMAVHIPAGQSGEPSTSGNGGPPRRTSRRYGNWGAPPRPP</sequence>
<evidence type="ECO:0000256" key="1">
    <source>
        <dbReference type="SAM" id="MobiDB-lite"/>
    </source>
</evidence>
<evidence type="ECO:0000313" key="3">
    <source>
        <dbReference type="EMBL" id="BFO21774.1"/>
    </source>
</evidence>
<protein>
    <recommendedName>
        <fullName evidence="4">Two-component sensor histidine kinase</fullName>
    </recommendedName>
</protein>
<evidence type="ECO:0008006" key="4">
    <source>
        <dbReference type="Google" id="ProtNLM"/>
    </source>
</evidence>
<feature type="transmembrane region" description="Helical" evidence="2">
    <location>
        <begin position="6"/>
        <end position="28"/>
    </location>
</feature>